<protein>
    <submittedName>
        <fullName evidence="1">Uncharacterized protein</fullName>
    </submittedName>
</protein>
<evidence type="ECO:0000313" key="2">
    <source>
        <dbReference type="Proteomes" id="UP000295371"/>
    </source>
</evidence>
<accession>A0A4R7J452</accession>
<dbReference type="Proteomes" id="UP000295371">
    <property type="component" value="Unassembled WGS sequence"/>
</dbReference>
<dbReference type="AlphaFoldDB" id="A0A4R7J452"/>
<reference evidence="1 2" key="1">
    <citation type="submission" date="2019-03" db="EMBL/GenBank/DDBJ databases">
        <title>Genomic Encyclopedia of Archaeal and Bacterial Type Strains, Phase II (KMG-II): from individual species to whole genera.</title>
        <authorList>
            <person name="Goeker M."/>
        </authorList>
    </citation>
    <scope>NUCLEOTIDE SEQUENCE [LARGE SCALE GENOMIC DNA]</scope>
    <source>
        <strain evidence="1 2">DSM 24323</strain>
    </source>
</reference>
<organism evidence="1 2">
    <name type="scientific">Naumannella halotolerans</name>
    <dbReference type="NCBI Taxonomy" id="993414"/>
    <lineage>
        <taxon>Bacteria</taxon>
        <taxon>Bacillati</taxon>
        <taxon>Actinomycetota</taxon>
        <taxon>Actinomycetes</taxon>
        <taxon>Propionibacteriales</taxon>
        <taxon>Propionibacteriaceae</taxon>
        <taxon>Naumannella</taxon>
    </lineage>
</organism>
<sequence>MDAHIFTTEPMAVRALAAEIRFAPAPMTKLIEGLLGRQLGELHGITLEDRGRASTDVVLSYMDARVGIEAKLDHEITETQILREMEHFDALILLVDEAIDAKPVEGLIPVLTWSSVLDLFENSRLLASDIKAVNDSNRQVRRRFAPLNLPSVPSGWSIDRMGTNGGRPSILVQSPVMDGGRHIIGQLEGSRNPLDHRCQFTMGVVVGPNDLTGDRDAPEDWLDILEVLGPFWEGSAKSAGVAFDQSAAPLRADLIRVRSKIEAADARGVPRRWVKGYTDSYIGLKSIKVGMDEAQELLDGAVGLMTRGFDHLTESAETP</sequence>
<name>A0A4R7J452_9ACTN</name>
<gene>
    <name evidence="1" type="ORF">CLV29_2765</name>
</gene>
<keyword evidence="2" id="KW-1185">Reference proteome</keyword>
<proteinExistence type="predicted"/>
<evidence type="ECO:0000313" key="1">
    <source>
        <dbReference type="EMBL" id="TDT31346.1"/>
    </source>
</evidence>
<comment type="caution">
    <text evidence="1">The sequence shown here is derived from an EMBL/GenBank/DDBJ whole genome shotgun (WGS) entry which is preliminary data.</text>
</comment>
<dbReference type="RefSeq" id="WP_166649282.1">
    <property type="nucleotide sequence ID" value="NZ_SOAW01000002.1"/>
</dbReference>
<dbReference type="EMBL" id="SOAW01000002">
    <property type="protein sequence ID" value="TDT31346.1"/>
    <property type="molecule type" value="Genomic_DNA"/>
</dbReference>